<protein>
    <submittedName>
        <fullName evidence="2">Uncharacterized protein</fullName>
    </submittedName>
</protein>
<feature type="non-terminal residue" evidence="2">
    <location>
        <position position="1"/>
    </location>
</feature>
<keyword evidence="3" id="KW-1185">Reference proteome</keyword>
<accession>A0ABS5FXZ6</accession>
<dbReference type="Proteomes" id="UP001315278">
    <property type="component" value="Unassembled WGS sequence"/>
</dbReference>
<name>A0ABS5FXZ6_9BRAD</name>
<organism evidence="2 3">
    <name type="scientific">Bradyrhizobium jicamae</name>
    <dbReference type="NCBI Taxonomy" id="280332"/>
    <lineage>
        <taxon>Bacteria</taxon>
        <taxon>Pseudomonadati</taxon>
        <taxon>Pseudomonadota</taxon>
        <taxon>Alphaproteobacteria</taxon>
        <taxon>Hyphomicrobiales</taxon>
        <taxon>Nitrobacteraceae</taxon>
        <taxon>Bradyrhizobium</taxon>
    </lineage>
</organism>
<dbReference type="EMBL" id="JAFCJH010000097">
    <property type="protein sequence ID" value="MBR0801695.1"/>
    <property type="molecule type" value="Genomic_DNA"/>
</dbReference>
<dbReference type="RefSeq" id="WP_212495627.1">
    <property type="nucleotide sequence ID" value="NZ_JAFCJH010000097.1"/>
</dbReference>
<evidence type="ECO:0000313" key="3">
    <source>
        <dbReference type="Proteomes" id="UP001315278"/>
    </source>
</evidence>
<evidence type="ECO:0000313" key="2">
    <source>
        <dbReference type="EMBL" id="MBR0801695.1"/>
    </source>
</evidence>
<reference evidence="3" key="1">
    <citation type="journal article" date="2021" name="ISME J.">
        <title>Evolutionary origin and ecological implication of a unique nif island in free-living Bradyrhizobium lineages.</title>
        <authorList>
            <person name="Tao J."/>
        </authorList>
    </citation>
    <scope>NUCLEOTIDE SEQUENCE [LARGE SCALE GENOMIC DNA]</scope>
    <source>
        <strain evidence="3">SZCCT0434</strain>
    </source>
</reference>
<comment type="caution">
    <text evidence="2">The sequence shown here is derived from an EMBL/GenBank/DDBJ whole genome shotgun (WGS) entry which is preliminary data.</text>
</comment>
<proteinExistence type="predicted"/>
<gene>
    <name evidence="2" type="ORF">JQ615_40825</name>
</gene>
<evidence type="ECO:0000256" key="1">
    <source>
        <dbReference type="SAM" id="MobiDB-lite"/>
    </source>
</evidence>
<feature type="region of interest" description="Disordered" evidence="1">
    <location>
        <begin position="25"/>
        <end position="51"/>
    </location>
</feature>
<sequence length="83" mass="8426">DNSGGTLVIDPPADSFNFTHLAAPQAAPAATVQTESNGNPGPHAAAGTLLHGPDFDFSAHPAFDSTHSIATHALVPEGFMLHA</sequence>